<comment type="caution">
    <text evidence="3">The sequence shown here is derived from an EMBL/GenBank/DDBJ whole genome shotgun (WGS) entry which is preliminary data.</text>
</comment>
<evidence type="ECO:0000313" key="4">
    <source>
        <dbReference type="Proteomes" id="UP000499080"/>
    </source>
</evidence>
<feature type="compositionally biased region" description="Low complexity" evidence="1">
    <location>
        <begin position="14"/>
        <end position="29"/>
    </location>
</feature>
<dbReference type="Proteomes" id="UP000499080">
    <property type="component" value="Unassembled WGS sequence"/>
</dbReference>
<reference evidence="3 4" key="1">
    <citation type="journal article" date="2019" name="Sci. Rep.">
        <title>Orb-weaving spider Araneus ventricosus genome elucidates the spidroin gene catalogue.</title>
        <authorList>
            <person name="Kono N."/>
            <person name="Nakamura H."/>
            <person name="Ohtoshi R."/>
            <person name="Moran D.A.P."/>
            <person name="Shinohara A."/>
            <person name="Yoshida Y."/>
            <person name="Fujiwara M."/>
            <person name="Mori M."/>
            <person name="Tomita M."/>
            <person name="Arakawa K."/>
        </authorList>
    </citation>
    <scope>NUCLEOTIDE SEQUENCE [LARGE SCALE GENOMIC DNA]</scope>
</reference>
<keyword evidence="2" id="KW-0812">Transmembrane</keyword>
<organism evidence="3 4">
    <name type="scientific">Araneus ventricosus</name>
    <name type="common">Orbweaver spider</name>
    <name type="synonym">Epeira ventricosa</name>
    <dbReference type="NCBI Taxonomy" id="182803"/>
    <lineage>
        <taxon>Eukaryota</taxon>
        <taxon>Metazoa</taxon>
        <taxon>Ecdysozoa</taxon>
        <taxon>Arthropoda</taxon>
        <taxon>Chelicerata</taxon>
        <taxon>Arachnida</taxon>
        <taxon>Araneae</taxon>
        <taxon>Araneomorphae</taxon>
        <taxon>Entelegynae</taxon>
        <taxon>Araneoidea</taxon>
        <taxon>Araneidae</taxon>
        <taxon>Araneus</taxon>
    </lineage>
</organism>
<accession>A0A4Y2IEK4</accession>
<protein>
    <submittedName>
        <fullName evidence="3">Uncharacterized protein</fullName>
    </submittedName>
</protein>
<keyword evidence="4" id="KW-1185">Reference proteome</keyword>
<evidence type="ECO:0000256" key="1">
    <source>
        <dbReference type="SAM" id="MobiDB-lite"/>
    </source>
</evidence>
<dbReference type="AlphaFoldDB" id="A0A4Y2IEK4"/>
<dbReference type="EMBL" id="BGPR01002598">
    <property type="protein sequence ID" value="GBM76098.1"/>
    <property type="molecule type" value="Genomic_DNA"/>
</dbReference>
<evidence type="ECO:0000313" key="3">
    <source>
        <dbReference type="EMBL" id="GBM76098.1"/>
    </source>
</evidence>
<keyword evidence="2" id="KW-0472">Membrane</keyword>
<keyword evidence="2" id="KW-1133">Transmembrane helix</keyword>
<gene>
    <name evidence="3" type="ORF">AVEN_148235_2</name>
</gene>
<evidence type="ECO:0000256" key="2">
    <source>
        <dbReference type="SAM" id="Phobius"/>
    </source>
</evidence>
<feature type="transmembrane region" description="Helical" evidence="2">
    <location>
        <begin position="122"/>
        <end position="142"/>
    </location>
</feature>
<feature type="transmembrane region" description="Helical" evidence="2">
    <location>
        <begin position="90"/>
        <end position="110"/>
    </location>
</feature>
<proteinExistence type="predicted"/>
<name>A0A4Y2IEK4_ARAVE</name>
<sequence>MSFLHPSFNKSDESLSSESPQSSPNTSENVPSPDITRTDNTEEYGTILYFSRAFWNLPADDSTEAGTEQDASIIDDEAIISTSDIVFDHLFLILVTLVPASAMAVGSQYIGHCPANWFVPHLVLSIGVLSTIFIVFLIVNLCREHFATSGGKDLNGVGKIFGWLLGSLMLIGRY</sequence>
<feature type="region of interest" description="Disordered" evidence="1">
    <location>
        <begin position="1"/>
        <end position="39"/>
    </location>
</feature>